<dbReference type="GO" id="GO:0016787">
    <property type="term" value="F:hydrolase activity"/>
    <property type="evidence" value="ECO:0007669"/>
    <property type="project" value="UniProtKB-KW"/>
</dbReference>
<keyword evidence="2" id="KW-0378">Hydrolase</keyword>
<dbReference type="Pfam" id="PF05183">
    <property type="entry name" value="RdRP"/>
    <property type="match status" value="1"/>
</dbReference>
<dbReference type="PROSITE" id="PS51192">
    <property type="entry name" value="HELICASE_ATP_BIND_1"/>
    <property type="match status" value="1"/>
</dbReference>
<dbReference type="Pfam" id="PF00270">
    <property type="entry name" value="DEAD"/>
    <property type="match status" value="1"/>
</dbReference>
<keyword evidence="1" id="KW-0547">Nucleotide-binding</keyword>
<evidence type="ECO:0000256" key="5">
    <source>
        <dbReference type="SAM" id="MobiDB-lite"/>
    </source>
</evidence>
<evidence type="ECO:0000259" key="6">
    <source>
        <dbReference type="PROSITE" id="PS51192"/>
    </source>
</evidence>
<evidence type="ECO:0000256" key="1">
    <source>
        <dbReference type="ARBA" id="ARBA00022741"/>
    </source>
</evidence>
<dbReference type="PANTHER" id="PTHR18934:SF91">
    <property type="entry name" value="PRE-MRNA-SPLICING FACTOR ATP-DEPENDENT RNA HELICASE PRP16"/>
    <property type="match status" value="1"/>
</dbReference>
<organism evidence="8 9">
    <name type="scientific">Chytriomyces confervae</name>
    <dbReference type="NCBI Taxonomy" id="246404"/>
    <lineage>
        <taxon>Eukaryota</taxon>
        <taxon>Fungi</taxon>
        <taxon>Fungi incertae sedis</taxon>
        <taxon>Chytridiomycota</taxon>
        <taxon>Chytridiomycota incertae sedis</taxon>
        <taxon>Chytridiomycetes</taxon>
        <taxon>Chytridiales</taxon>
        <taxon>Chytriomycetaceae</taxon>
        <taxon>Chytriomyces</taxon>
    </lineage>
</organism>
<evidence type="ECO:0000256" key="4">
    <source>
        <dbReference type="ARBA" id="ARBA00022840"/>
    </source>
</evidence>
<dbReference type="SMART" id="SM00490">
    <property type="entry name" value="HELICc"/>
    <property type="match status" value="1"/>
</dbReference>
<feature type="compositionally biased region" description="Polar residues" evidence="5">
    <location>
        <begin position="33"/>
        <end position="46"/>
    </location>
</feature>
<dbReference type="OrthoDB" id="2147933at2759"/>
<keyword evidence="3" id="KW-0347">Helicase</keyword>
<dbReference type="GO" id="GO:0003968">
    <property type="term" value="F:RNA-directed RNA polymerase activity"/>
    <property type="evidence" value="ECO:0007669"/>
    <property type="project" value="InterPro"/>
</dbReference>
<dbReference type="GO" id="GO:0005524">
    <property type="term" value="F:ATP binding"/>
    <property type="evidence" value="ECO:0007669"/>
    <property type="project" value="UniProtKB-KW"/>
</dbReference>
<dbReference type="Pfam" id="PF00271">
    <property type="entry name" value="Helicase_C"/>
    <property type="match status" value="1"/>
</dbReference>
<dbReference type="InterPro" id="IPR011545">
    <property type="entry name" value="DEAD/DEAH_box_helicase_dom"/>
</dbReference>
<gene>
    <name evidence="8" type="ORF">CcCBS67573_g04840</name>
</gene>
<dbReference type="SMART" id="SM00487">
    <property type="entry name" value="DEXDc"/>
    <property type="match status" value="1"/>
</dbReference>
<proteinExistence type="predicted"/>
<dbReference type="Proteomes" id="UP000320333">
    <property type="component" value="Unassembled WGS sequence"/>
</dbReference>
<dbReference type="GO" id="GO:0003723">
    <property type="term" value="F:RNA binding"/>
    <property type="evidence" value="ECO:0007669"/>
    <property type="project" value="TreeGrafter"/>
</dbReference>
<dbReference type="CDD" id="cd17917">
    <property type="entry name" value="DEXHc_RHA-like"/>
    <property type="match status" value="1"/>
</dbReference>
<keyword evidence="9" id="KW-1185">Reference proteome</keyword>
<dbReference type="InterPro" id="IPR057596">
    <property type="entry name" value="RDRP_core"/>
</dbReference>
<feature type="compositionally biased region" description="Polar residues" evidence="5">
    <location>
        <begin position="58"/>
        <end position="72"/>
    </location>
</feature>
<dbReference type="InterPro" id="IPR001650">
    <property type="entry name" value="Helicase_C-like"/>
</dbReference>
<feature type="domain" description="Helicase C-terminal" evidence="7">
    <location>
        <begin position="1163"/>
        <end position="1391"/>
    </location>
</feature>
<dbReference type="SUPFAM" id="SSF52540">
    <property type="entry name" value="P-loop containing nucleoside triphosphate hydrolases"/>
    <property type="match status" value="1"/>
</dbReference>
<comment type="caution">
    <text evidence="8">The sequence shown here is derived from an EMBL/GenBank/DDBJ whole genome shotgun (WGS) entry which is preliminary data.</text>
</comment>
<evidence type="ECO:0000256" key="3">
    <source>
        <dbReference type="ARBA" id="ARBA00022806"/>
    </source>
</evidence>
<dbReference type="EMBL" id="QEAP01000158">
    <property type="protein sequence ID" value="TPX73895.1"/>
    <property type="molecule type" value="Genomic_DNA"/>
</dbReference>
<dbReference type="PROSITE" id="PS00690">
    <property type="entry name" value="DEAH_ATP_HELICASE"/>
    <property type="match status" value="1"/>
</dbReference>
<protein>
    <submittedName>
        <fullName evidence="8">Uncharacterized protein</fullName>
    </submittedName>
</protein>
<dbReference type="InterPro" id="IPR027417">
    <property type="entry name" value="P-loop_NTPase"/>
</dbReference>
<evidence type="ECO:0000313" key="8">
    <source>
        <dbReference type="EMBL" id="TPX73895.1"/>
    </source>
</evidence>
<accession>A0A507FDS2</accession>
<dbReference type="STRING" id="246404.A0A507FDS2"/>
<dbReference type="PROSITE" id="PS51194">
    <property type="entry name" value="HELICASE_CTER"/>
    <property type="match status" value="1"/>
</dbReference>
<evidence type="ECO:0000313" key="9">
    <source>
        <dbReference type="Proteomes" id="UP000320333"/>
    </source>
</evidence>
<dbReference type="GO" id="GO:0004386">
    <property type="term" value="F:helicase activity"/>
    <property type="evidence" value="ECO:0007669"/>
    <property type="project" value="UniProtKB-KW"/>
</dbReference>
<name>A0A507FDS2_9FUNG</name>
<keyword evidence="4" id="KW-0067">ATP-binding</keyword>
<dbReference type="Gene3D" id="3.40.50.300">
    <property type="entry name" value="P-loop containing nucleotide triphosphate hydrolases"/>
    <property type="match status" value="2"/>
</dbReference>
<dbReference type="InterPro" id="IPR002464">
    <property type="entry name" value="DNA/RNA_helicase_DEAH_CS"/>
</dbReference>
<dbReference type="CDD" id="cd18791">
    <property type="entry name" value="SF2_C_RHA"/>
    <property type="match status" value="1"/>
</dbReference>
<dbReference type="PANTHER" id="PTHR18934">
    <property type="entry name" value="ATP-DEPENDENT RNA HELICASE"/>
    <property type="match status" value="1"/>
</dbReference>
<dbReference type="InterPro" id="IPR014001">
    <property type="entry name" value="Helicase_ATP-bd"/>
</dbReference>
<evidence type="ECO:0000259" key="7">
    <source>
        <dbReference type="PROSITE" id="PS51194"/>
    </source>
</evidence>
<sequence length="1695" mass="191557">MDESEARKGKRVHVCSGCDTAKRRIFATIKLGASTSNDSHPATTSQRRPDTPEPTPSPLQTGSNPTSEPQQTRAKDWQNHKIKLEKIHSSLSNCLHATLSTPSITNHQRPAKYLTPGKDYYLVRFFPHVASAYTYTSDLWIQRPHQMCAAIFPNVPYIRASFKGNPRNQQHLRLYQSFLHNCAIPNFSFLTHTKKMRDANTRDAILVQTAFKDAFLAESGLLNVSDPSKFVKYSGLFFNELDRPVDFIENVRVSLEPDLWRGGYCFTDGCGKISLDLIKTYGSFSPHLKLCTQLIFGTSLMPECTRESQVPSVLQIRAPGIKGILVADATLPERTIQFRKSMQKLDVMRLKTLDPSGKSHELVMKRMPLAVIGSSKLTRCSGLNSQALALLIERGLVPEIVHKKDKQYKNALMHALVDVDSALDFLYICGYDAEFAKLIEILNLEHTRKAALQRFWSELQNLQSFQISCWLRRGHKGLSIHEPDSVFQSLNDFSFDEGDPLRRLYLPIRDSYNLFGVCDEVNVLMPGQCYINVCGNDGKSKTVTGMVAVFRNPCYHPGDIILLEAVNQVELCHLTNLIVFSTAGKRPAADMCAGGDLDGDKFHCIWDTEIIACLKPAQPFDYRPDSIQNCILETFAKLGVQPNNNPRTAQKRRHRNGTEHDTTKNALIESLTSMYQKGDKLISNVDSLLLEFQKFETIHAPENPAAILTRAELMNLLTALFSASVDALSLVDQDSMLKVVRNEIMNSRTSTVSAFRKVHEACLQSADTAASGRLRTGAMALFPLFYASTRTLSTSESVAWWQDPIQIAAFKPREEPHHVDLTMRLLNLGRQTQNQERVVTSLLGRAELMGTLAMRVSPDLVSLCVQVVSGLESVIEEHLASFQLIDLTDDRPAADVVAACEKRQAELDKLLSRHESFAAMISSVADMINAYAVQMDTPIMLALEKVLRNEIGMLQTELPIYSSRNIIIDSIENNRATLILSETGSGKSTCTPNFIANTLFFQNMLSPSKQVLVAQPRRNATTSLAERLALSRSSKISEQVGFHIGKTRARTNKDRTILTCVTYGILLAYARKDAYLRGFSVVILDEVHENSADLHFLFGILKHALRVNLELKLVLMSASVDFTKMTRFFNGCATVHVDGRSHPVEEEFVGNLSFNRAEYVRDAVFQCIRIHEQNDVPQNGDILVFLPTVQDINDAVKLISEFAKKNEKYRNLRAFPLFSSMSEERKQFILNRLPIEEWGRLNTSHDRLIVDFEAEEGEWDLDEGDFFMYENDDGEIVQFIPEKKKSRRVIFCTNIAETSLTIPSIGYVVDCGLQYSVEHSPIMRIVDSKLVPTTKVSAVQRMGRAGRLGPGKCIRMYSFEEQGELVSQAYSSPKNFDLRMLHIIETFKDIRNFEWFKQPLDAELAWTYSVLIESGFLQQSPTSHHQQITRDGEFALDLGRLEIPANIALFILNIWRATCNGQHDSIRNHCLTIAAFLAVGSRKVFQNRYLYSKLILDGYFELVKYPDERVLPSSFSKVNLYNIWMNVDEPLRDKFCAKYGIIPRGMYTIHDLRDELQRFMFEKSGFIAETKASEQMGRLSTVPEGAFEKLEFILGHLASACFTHIGYKTNDGDVLFICDSKTERAEIERMEEDSFVGKERCKLVLFHSLRRHTDPRQSGKSALIVGAIDPLPWAWPEQIPDRFIAQYAACFPEFP</sequence>
<reference evidence="8 9" key="1">
    <citation type="journal article" date="2019" name="Sci. Rep.">
        <title>Comparative genomics of chytrid fungi reveal insights into the obligate biotrophic and pathogenic lifestyle of Synchytrium endobioticum.</title>
        <authorList>
            <person name="van de Vossenberg B.T.L.H."/>
            <person name="Warris S."/>
            <person name="Nguyen H.D.T."/>
            <person name="van Gent-Pelzer M.P.E."/>
            <person name="Joly D.L."/>
            <person name="van de Geest H.C."/>
            <person name="Bonants P.J.M."/>
            <person name="Smith D.S."/>
            <person name="Levesque C.A."/>
            <person name="van der Lee T.A.J."/>
        </authorList>
    </citation>
    <scope>NUCLEOTIDE SEQUENCE [LARGE SCALE GENOMIC DNA]</scope>
    <source>
        <strain evidence="8 9">CBS 675.73</strain>
    </source>
</reference>
<feature type="domain" description="Helicase ATP-binding" evidence="6">
    <location>
        <begin position="968"/>
        <end position="1138"/>
    </location>
</feature>
<feature type="region of interest" description="Disordered" evidence="5">
    <location>
        <begin position="29"/>
        <end position="76"/>
    </location>
</feature>
<evidence type="ECO:0000256" key="2">
    <source>
        <dbReference type="ARBA" id="ARBA00022801"/>
    </source>
</evidence>